<feature type="domain" description="Major facilitator superfamily (MFS) profile" evidence="9">
    <location>
        <begin position="60"/>
        <end position="515"/>
    </location>
</feature>
<dbReference type="PROSITE" id="PS00217">
    <property type="entry name" value="SUGAR_TRANSPORT_2"/>
    <property type="match status" value="1"/>
</dbReference>
<keyword evidence="11" id="KW-1185">Reference proteome</keyword>
<dbReference type="PANTHER" id="PTHR48022">
    <property type="entry name" value="PLASTIDIC GLUCOSE TRANSPORTER 4"/>
    <property type="match status" value="1"/>
</dbReference>
<dbReference type="InterPro" id="IPR005828">
    <property type="entry name" value="MFS_sugar_transport-like"/>
</dbReference>
<keyword evidence="6 8" id="KW-0472">Membrane</keyword>
<dbReference type="OrthoDB" id="8120565at2759"/>
<dbReference type="Gene3D" id="1.20.1250.20">
    <property type="entry name" value="MFS general substrate transporter like domains"/>
    <property type="match status" value="1"/>
</dbReference>
<sequence>MPDPIDNLVLCAHDTDSNKIESFIHREHAKDEAPEFADVEISYDSNGIKGILNSPFVCGAALLASFGGFSFGYDQGVISLILVMPQFVDQFPEVDENAPNYGFHKGLLTGMLELGAFIGCLFFPYIADKISRKWAISVATAFFCIGAIIQTASRNYDTLVAGRFIGGIGVGTLAMGAPLYISEIAPPNLRGSLMVLEAISIVIGAIVAYWITYGTRTVAGDWSFRLPFLLQMVPALVVGCGIHFFPFSPRWLALANRNEESLECLAKLRRLPVTDETVQLEWRGILTEDRFQKQMLSKEHPDATGLIMELKQWFDLFRPRYIRRTFVAMAIPFFQQFSGINAFVYYAPTFFSSLGQDYEMSLILSGMINVCQLVGSVPIILYMDKFGRRRLAIAGGIAMGIPHIIMAGLFNKFSSNWTAHNGIGWFGVALVYIYVLAYALSYGPLGWVLPAEIFPSSRRAKGVGLATAVNWLANFIVGTIVPQMLVSIGWGTFLFFGLFCVAAALFSFFFVPETSNRSLEQVSAVFGDNLGADEQELRARVDQEIWEETNLNNNAHTKTRV</sequence>
<evidence type="ECO:0000256" key="7">
    <source>
        <dbReference type="RuleBase" id="RU003346"/>
    </source>
</evidence>
<accession>A0A9W9NMB6</accession>
<feature type="transmembrane region" description="Helical" evidence="8">
    <location>
        <begin position="107"/>
        <end position="127"/>
    </location>
</feature>
<feature type="transmembrane region" description="Helical" evidence="8">
    <location>
        <begin position="360"/>
        <end position="382"/>
    </location>
</feature>
<dbReference type="SUPFAM" id="SSF103473">
    <property type="entry name" value="MFS general substrate transporter"/>
    <property type="match status" value="1"/>
</dbReference>
<organism evidence="10 11">
    <name type="scientific">Penicillium citrinum</name>
    <dbReference type="NCBI Taxonomy" id="5077"/>
    <lineage>
        <taxon>Eukaryota</taxon>
        <taxon>Fungi</taxon>
        <taxon>Dikarya</taxon>
        <taxon>Ascomycota</taxon>
        <taxon>Pezizomycotina</taxon>
        <taxon>Eurotiomycetes</taxon>
        <taxon>Eurotiomycetidae</taxon>
        <taxon>Eurotiales</taxon>
        <taxon>Aspergillaceae</taxon>
        <taxon>Penicillium</taxon>
    </lineage>
</organism>
<dbReference type="PRINTS" id="PR00171">
    <property type="entry name" value="SUGRTRNSPORT"/>
</dbReference>
<evidence type="ECO:0000256" key="2">
    <source>
        <dbReference type="ARBA" id="ARBA00010992"/>
    </source>
</evidence>
<evidence type="ECO:0000256" key="5">
    <source>
        <dbReference type="ARBA" id="ARBA00022989"/>
    </source>
</evidence>
<protein>
    <recommendedName>
        <fullName evidence="9">Major facilitator superfamily (MFS) profile domain-containing protein</fullName>
    </recommendedName>
</protein>
<dbReference type="NCBIfam" id="TIGR00879">
    <property type="entry name" value="SP"/>
    <property type="match status" value="1"/>
</dbReference>
<name>A0A9W9NMB6_PENCI</name>
<feature type="transmembrane region" description="Helical" evidence="8">
    <location>
        <begin position="224"/>
        <end position="247"/>
    </location>
</feature>
<feature type="transmembrane region" description="Helical" evidence="8">
    <location>
        <begin position="391"/>
        <end position="410"/>
    </location>
</feature>
<feature type="transmembrane region" description="Helical" evidence="8">
    <location>
        <begin position="487"/>
        <end position="511"/>
    </location>
</feature>
<reference evidence="10" key="1">
    <citation type="submission" date="2022-11" db="EMBL/GenBank/DDBJ databases">
        <authorList>
            <person name="Petersen C."/>
        </authorList>
    </citation>
    <scope>NUCLEOTIDE SEQUENCE</scope>
    <source>
        <strain evidence="10">IBT 23319</strain>
    </source>
</reference>
<dbReference type="FunFam" id="1.20.1250.20:FF:000026">
    <property type="entry name" value="MFS quinate transporter QutD"/>
    <property type="match status" value="1"/>
</dbReference>
<evidence type="ECO:0000259" key="9">
    <source>
        <dbReference type="PROSITE" id="PS50850"/>
    </source>
</evidence>
<evidence type="ECO:0000313" key="10">
    <source>
        <dbReference type="EMBL" id="KAJ5222358.1"/>
    </source>
</evidence>
<dbReference type="GO" id="GO:0005351">
    <property type="term" value="F:carbohydrate:proton symporter activity"/>
    <property type="evidence" value="ECO:0007669"/>
    <property type="project" value="TreeGrafter"/>
</dbReference>
<feature type="transmembrane region" description="Helical" evidence="8">
    <location>
        <begin position="326"/>
        <end position="348"/>
    </location>
</feature>
<dbReference type="AlphaFoldDB" id="A0A9W9NMB6"/>
<keyword evidence="3 7" id="KW-0813">Transport</keyword>
<dbReference type="InterPro" id="IPR050360">
    <property type="entry name" value="MFS_Sugar_Transporters"/>
</dbReference>
<feature type="transmembrane region" description="Helical" evidence="8">
    <location>
        <begin position="51"/>
        <end position="73"/>
    </location>
</feature>
<evidence type="ECO:0000256" key="1">
    <source>
        <dbReference type="ARBA" id="ARBA00004141"/>
    </source>
</evidence>
<dbReference type="InterPro" id="IPR020846">
    <property type="entry name" value="MFS_dom"/>
</dbReference>
<keyword evidence="5 8" id="KW-1133">Transmembrane helix</keyword>
<gene>
    <name evidence="10" type="ORF">N7469_008598</name>
</gene>
<dbReference type="PANTHER" id="PTHR48022:SF14">
    <property type="entry name" value="MAJOR FACILITATOR SUPERFAMILY (MFS) PROFILE DOMAIN-CONTAINING PROTEIN-RELATED"/>
    <property type="match status" value="1"/>
</dbReference>
<feature type="transmembrane region" description="Helical" evidence="8">
    <location>
        <begin position="159"/>
        <end position="181"/>
    </location>
</feature>
<comment type="subcellular location">
    <subcellularLocation>
        <location evidence="1">Membrane</location>
        <topology evidence="1">Multi-pass membrane protein</topology>
    </subcellularLocation>
</comment>
<dbReference type="InterPro" id="IPR003663">
    <property type="entry name" value="Sugar/inositol_transpt"/>
</dbReference>
<keyword evidence="4 8" id="KW-0812">Transmembrane</keyword>
<feature type="transmembrane region" description="Helical" evidence="8">
    <location>
        <begin position="462"/>
        <end position="481"/>
    </location>
</feature>
<evidence type="ECO:0000256" key="3">
    <source>
        <dbReference type="ARBA" id="ARBA00022448"/>
    </source>
</evidence>
<dbReference type="EMBL" id="JAPQKT010000008">
    <property type="protein sequence ID" value="KAJ5222358.1"/>
    <property type="molecule type" value="Genomic_DNA"/>
</dbReference>
<dbReference type="PROSITE" id="PS50850">
    <property type="entry name" value="MFS"/>
    <property type="match status" value="1"/>
</dbReference>
<dbReference type="RefSeq" id="XP_056497281.1">
    <property type="nucleotide sequence ID" value="XM_056647516.1"/>
</dbReference>
<dbReference type="InterPro" id="IPR036259">
    <property type="entry name" value="MFS_trans_sf"/>
</dbReference>
<feature type="transmembrane region" description="Helical" evidence="8">
    <location>
        <begin position="193"/>
        <end position="212"/>
    </location>
</feature>
<evidence type="ECO:0000256" key="6">
    <source>
        <dbReference type="ARBA" id="ARBA00023136"/>
    </source>
</evidence>
<dbReference type="GO" id="GO:0016020">
    <property type="term" value="C:membrane"/>
    <property type="evidence" value="ECO:0007669"/>
    <property type="project" value="UniProtKB-SubCell"/>
</dbReference>
<feature type="transmembrane region" description="Helical" evidence="8">
    <location>
        <begin position="134"/>
        <end position="153"/>
    </location>
</feature>
<dbReference type="InterPro" id="IPR005829">
    <property type="entry name" value="Sugar_transporter_CS"/>
</dbReference>
<dbReference type="GeneID" id="81386683"/>
<evidence type="ECO:0000256" key="8">
    <source>
        <dbReference type="SAM" id="Phobius"/>
    </source>
</evidence>
<dbReference type="PROSITE" id="PS00216">
    <property type="entry name" value="SUGAR_TRANSPORT_1"/>
    <property type="match status" value="1"/>
</dbReference>
<dbReference type="Pfam" id="PF00083">
    <property type="entry name" value="Sugar_tr"/>
    <property type="match status" value="1"/>
</dbReference>
<reference evidence="10" key="2">
    <citation type="journal article" date="2023" name="IMA Fungus">
        <title>Comparative genomic study of the Penicillium genus elucidates a diverse pangenome and 15 lateral gene transfer events.</title>
        <authorList>
            <person name="Petersen C."/>
            <person name="Sorensen T."/>
            <person name="Nielsen M.R."/>
            <person name="Sondergaard T.E."/>
            <person name="Sorensen J.L."/>
            <person name="Fitzpatrick D.A."/>
            <person name="Frisvad J.C."/>
            <person name="Nielsen K.L."/>
        </authorList>
    </citation>
    <scope>NUCLEOTIDE SEQUENCE</scope>
    <source>
        <strain evidence="10">IBT 23319</strain>
    </source>
</reference>
<evidence type="ECO:0000256" key="4">
    <source>
        <dbReference type="ARBA" id="ARBA00022692"/>
    </source>
</evidence>
<comment type="caution">
    <text evidence="10">The sequence shown here is derived from an EMBL/GenBank/DDBJ whole genome shotgun (WGS) entry which is preliminary data.</text>
</comment>
<comment type="similarity">
    <text evidence="2 7">Belongs to the major facilitator superfamily. Sugar transporter (TC 2.A.1.1) family.</text>
</comment>
<dbReference type="Proteomes" id="UP001147733">
    <property type="component" value="Unassembled WGS sequence"/>
</dbReference>
<feature type="transmembrane region" description="Helical" evidence="8">
    <location>
        <begin position="422"/>
        <end position="441"/>
    </location>
</feature>
<proteinExistence type="inferred from homology"/>
<evidence type="ECO:0000313" key="11">
    <source>
        <dbReference type="Proteomes" id="UP001147733"/>
    </source>
</evidence>